<accession>A0A8J5GNY2</accession>
<keyword evidence="9" id="KW-1185">Reference proteome</keyword>
<dbReference type="InterPro" id="IPR043454">
    <property type="entry name" value="NPH3/RPT2-like"/>
</dbReference>
<evidence type="ECO:0000259" key="6">
    <source>
        <dbReference type="PROSITE" id="PS50097"/>
    </source>
</evidence>
<evidence type="ECO:0000313" key="9">
    <source>
        <dbReference type="Proteomes" id="UP000734854"/>
    </source>
</evidence>
<evidence type="ECO:0000256" key="4">
    <source>
        <dbReference type="SAM" id="Coils"/>
    </source>
</evidence>
<evidence type="ECO:0000259" key="7">
    <source>
        <dbReference type="PROSITE" id="PS51649"/>
    </source>
</evidence>
<name>A0A8J5GNY2_ZINOF</name>
<sequence>MVRLPCFNGQAKQAFDGRPLLILAFIFRIHPFRSALVEPACLVCGQGNGGGMETKVERDASSGGNTLLLKVSETAICVAGRGDSLGGRNRRWRRRSPVPRARLGEFCAPLRFCFTTGLPSDIAIEVDGMSFHLHKFPLMARSGRIQRLITEMEENPKTALRRRRKERVEAGEPQEGDDGADIEEIEKEEEEMEEAAYRHIALADFPANCEAFETAAKFCYGVKIDLSPWNVAPVRCAAEYLEMTEDLFEDNLVARTERFLAQTVLPSIRQSIQTLKSCEDLLPLADNLSITQRCIDAIAACASAADPNSLFGWLANEGHRGGSGSGEQILWNGIETGLLRRRNGVRSSSFAAGAGSWLEDLAILSLPMYKRVIAAMKARELNSDAIEGSLISYAQQSIPGLSRSRRKHSSAPVASETEQRELLETVIANLPAGKNSAVVASSSTATKFLFGLLRTAHILRASEAARTALERKIALQLERATLDNLLIPSYSYHAETLYDVDCVERILGYYLAGTEAEQAPPFREEGQEVERAAAVVAGTPSSTGSLQSVGKLVDAYLAEIASDANLKVDKFYGLAVALPDEARVYHDGLYRAVDIYLKTHPRMNEEEKERLCGVMDCRKLTLEACTHAAQNERLPLRAVVQVLFFEQLQLRRVIAGTLLVAEEETTEPSAAVAGNRGTGEEGGAWRAAMRENQVLRLDMDSMRNRVQELERECSSMKKALAKLEEGGEGLAAVDEGEERERRRHRPDRSRFRFRFSTQVCDSREGNVVESRQAARRELSP</sequence>
<protein>
    <recommendedName>
        <fullName evidence="10">Phototropic-responsive NPH3 family protein</fullName>
    </recommendedName>
</protein>
<dbReference type="InterPro" id="IPR027356">
    <property type="entry name" value="NPH3_dom"/>
</dbReference>
<feature type="region of interest" description="Disordered" evidence="5">
    <location>
        <begin position="156"/>
        <end position="182"/>
    </location>
</feature>
<comment type="caution">
    <text evidence="8">The sequence shown here is derived from an EMBL/GenBank/DDBJ whole genome shotgun (WGS) entry which is preliminary data.</text>
</comment>
<dbReference type="GO" id="GO:0016567">
    <property type="term" value="P:protein ubiquitination"/>
    <property type="evidence" value="ECO:0007669"/>
    <property type="project" value="UniProtKB-UniPathway"/>
</dbReference>
<feature type="domain" description="NPH3" evidence="7">
    <location>
        <begin position="355"/>
        <end position="649"/>
    </location>
</feature>
<dbReference type="UniPathway" id="UPA00143"/>
<keyword evidence="2" id="KW-0833">Ubl conjugation pathway</keyword>
<evidence type="ECO:0000256" key="5">
    <source>
        <dbReference type="SAM" id="MobiDB-lite"/>
    </source>
</evidence>
<dbReference type="PROSITE" id="PS50097">
    <property type="entry name" value="BTB"/>
    <property type="match status" value="1"/>
</dbReference>
<dbReference type="InterPro" id="IPR011333">
    <property type="entry name" value="SKP1/BTB/POZ_sf"/>
</dbReference>
<comment type="pathway">
    <text evidence="1">Protein modification; protein ubiquitination.</text>
</comment>
<dbReference type="SUPFAM" id="SSF54695">
    <property type="entry name" value="POZ domain"/>
    <property type="match status" value="1"/>
</dbReference>
<feature type="domain" description="BTB" evidence="6">
    <location>
        <begin position="120"/>
        <end position="228"/>
    </location>
</feature>
<dbReference type="Gene3D" id="3.30.710.10">
    <property type="entry name" value="Potassium Channel Kv1.1, Chain A"/>
    <property type="match status" value="1"/>
</dbReference>
<dbReference type="EMBL" id="JACMSC010000009">
    <property type="protein sequence ID" value="KAG6508727.1"/>
    <property type="molecule type" value="Genomic_DNA"/>
</dbReference>
<dbReference type="Pfam" id="PF03000">
    <property type="entry name" value="NPH3"/>
    <property type="match status" value="1"/>
</dbReference>
<dbReference type="AlphaFoldDB" id="A0A8J5GNY2"/>
<proteinExistence type="inferred from homology"/>
<evidence type="ECO:0000313" key="8">
    <source>
        <dbReference type="EMBL" id="KAG6508727.1"/>
    </source>
</evidence>
<dbReference type="Proteomes" id="UP000734854">
    <property type="component" value="Unassembled WGS sequence"/>
</dbReference>
<evidence type="ECO:0008006" key="10">
    <source>
        <dbReference type="Google" id="ProtNLM"/>
    </source>
</evidence>
<feature type="coiled-coil region" evidence="4">
    <location>
        <begin position="692"/>
        <end position="726"/>
    </location>
</feature>
<comment type="similarity">
    <text evidence="3">Belongs to the NPH3 family.</text>
</comment>
<evidence type="ECO:0000256" key="1">
    <source>
        <dbReference type="ARBA" id="ARBA00004906"/>
    </source>
</evidence>
<reference evidence="8 9" key="1">
    <citation type="submission" date="2020-08" db="EMBL/GenBank/DDBJ databases">
        <title>Plant Genome Project.</title>
        <authorList>
            <person name="Zhang R.-G."/>
        </authorList>
    </citation>
    <scope>NUCLEOTIDE SEQUENCE [LARGE SCALE GENOMIC DNA]</scope>
    <source>
        <tissue evidence="8">Rhizome</tissue>
    </source>
</reference>
<evidence type="ECO:0000256" key="2">
    <source>
        <dbReference type="ARBA" id="ARBA00022786"/>
    </source>
</evidence>
<dbReference type="PROSITE" id="PS51649">
    <property type="entry name" value="NPH3"/>
    <property type="match status" value="1"/>
</dbReference>
<dbReference type="PANTHER" id="PTHR32370">
    <property type="entry name" value="OS12G0117600 PROTEIN"/>
    <property type="match status" value="1"/>
</dbReference>
<organism evidence="8 9">
    <name type="scientific">Zingiber officinale</name>
    <name type="common">Ginger</name>
    <name type="synonym">Amomum zingiber</name>
    <dbReference type="NCBI Taxonomy" id="94328"/>
    <lineage>
        <taxon>Eukaryota</taxon>
        <taxon>Viridiplantae</taxon>
        <taxon>Streptophyta</taxon>
        <taxon>Embryophyta</taxon>
        <taxon>Tracheophyta</taxon>
        <taxon>Spermatophyta</taxon>
        <taxon>Magnoliopsida</taxon>
        <taxon>Liliopsida</taxon>
        <taxon>Zingiberales</taxon>
        <taxon>Zingiberaceae</taxon>
        <taxon>Zingiber</taxon>
    </lineage>
</organism>
<feature type="compositionally biased region" description="Acidic residues" evidence="5">
    <location>
        <begin position="172"/>
        <end position="182"/>
    </location>
</feature>
<evidence type="ECO:0000256" key="3">
    <source>
        <dbReference type="PROSITE-ProRule" id="PRU00982"/>
    </source>
</evidence>
<feature type="region of interest" description="Disordered" evidence="5">
    <location>
        <begin position="726"/>
        <end position="748"/>
    </location>
</feature>
<dbReference type="InterPro" id="IPR000210">
    <property type="entry name" value="BTB/POZ_dom"/>
</dbReference>
<gene>
    <name evidence="8" type="ORF">ZIOFF_034107</name>
</gene>
<keyword evidence="4" id="KW-0175">Coiled coil</keyword>